<organism evidence="2 3">
    <name type="scientific">Mycoplana ramosa</name>
    <name type="common">Mycoplana bullata</name>
    <dbReference type="NCBI Taxonomy" id="40837"/>
    <lineage>
        <taxon>Bacteria</taxon>
        <taxon>Pseudomonadati</taxon>
        <taxon>Pseudomonadota</taxon>
        <taxon>Alphaproteobacteria</taxon>
        <taxon>Hyphomicrobiales</taxon>
        <taxon>Rhizobiaceae</taxon>
        <taxon>Mycoplana</taxon>
    </lineage>
</organism>
<keyword evidence="1" id="KW-0472">Membrane</keyword>
<evidence type="ECO:0000313" key="2">
    <source>
        <dbReference type="EMBL" id="MFD1326588.1"/>
    </source>
</evidence>
<name>A0ABW3YUC2_MYCRA</name>
<reference evidence="3" key="1">
    <citation type="journal article" date="2019" name="Int. J. Syst. Evol. Microbiol.">
        <title>The Global Catalogue of Microorganisms (GCM) 10K type strain sequencing project: providing services to taxonomists for standard genome sequencing and annotation.</title>
        <authorList>
            <consortium name="The Broad Institute Genomics Platform"/>
            <consortium name="The Broad Institute Genome Sequencing Center for Infectious Disease"/>
            <person name="Wu L."/>
            <person name="Ma J."/>
        </authorList>
    </citation>
    <scope>NUCLEOTIDE SEQUENCE [LARGE SCALE GENOMIC DNA]</scope>
    <source>
        <strain evidence="3">CCUG 55609</strain>
    </source>
</reference>
<dbReference type="EMBL" id="JBHTNF010000001">
    <property type="protein sequence ID" value="MFD1326588.1"/>
    <property type="molecule type" value="Genomic_DNA"/>
</dbReference>
<protein>
    <submittedName>
        <fullName evidence="2">DUF3971 domain-containing protein</fullName>
    </submittedName>
</protein>
<evidence type="ECO:0000256" key="1">
    <source>
        <dbReference type="SAM" id="Phobius"/>
    </source>
</evidence>
<keyword evidence="1" id="KW-1133">Transmembrane helix</keyword>
<accession>A0ABW3YUC2</accession>
<evidence type="ECO:0000313" key="3">
    <source>
        <dbReference type="Proteomes" id="UP001597173"/>
    </source>
</evidence>
<sequence length="1126" mass="118756">MSEIRGEKVKFGRGDIVCLHELPSAQAHEPIVLHCTHRPGHFAVLLRVIGGLGALAALLLLLVVATVESGLADAPLNARALAALNGAVGPGYRATVEKTVLRFSSFGGLALKAENVVLAEKSSGGNVANASAVAIVLDPLALLTGRVSPSRLDIDQAMFNPALLPKGPPIDLDTVRIDSIPDFQELAFDRLEAIKAMIAGNGLSRVRITNLVLPVTDTAGRPHSLNIENLTFARTSGDMSIEGRYALDGQAGTIELVAKGASGLNEVSGLISAVPLGAFSLRQTPGGEPAWGIDARADVTLAATRGGNGAEPRLELVAATNGGTVYFDAIGAALKPTKLATFYDFARRSIEIAPSQVRVGSSSFPFTGGLIDLDRLPNQRDQGFAVDLVLHKAVSAPEDTGEAPVSFDAKIAGRLIPKTNQVLFDQLGVSSPHGSLAGSLGLTFGGKSPGVSFAMVSDRLQAVAVKQLWPYWLAKKARQWVVGNIFGGTVTNGRIEVSMADDRKARPDGRLVLEKGELMIAFDIADTRLNVTGAIPPLRDASGHFELHGESVDINFKGGTAYMPSGRSVAVKGGTFRMPDTSERPLMAEMDINLAGAADAVAELVTYKPIDVLKRTEFAPEDFTGPVEANVKARLGLVRDQNPPPPEWTADINLLGVDLKKPITGRQISQVEGQLVINPARADLKAKARVDKVPLDIVLVEPVDRSLDLKRELKISGTVGDQDRARLFPGLNDLLSGPLALAVTTQADGRQRVEADLRRTVVSLPWVGWTKGAGVPAKATFVIDKQEDGATHLSSLSFSGDGFSVSGDAVLKGASLHSARLDEVRLSAQDRYALTIDRAKSGFVVKVQGDVADARPVLGRLKANPTGAGDGKDEVPVSIHANLGQVIGFNGEALRNVSLDYATNGGRLSGLDLSALTGSGQALVAKLGKAGGTLELTTGDAGALARLANIYRHMEGGLLNVRLMAGADGSWRGPVDVRKFKLTGEEKLRSMVSTPAGGRSLNEAVRSEIDTSTMHFSRGFAFVVSKGGTLRVENGVVRGEAVGATFQGTVRDASDRMELTGTFMPAYGLNRLFAELPLIGFILGNGSDRGLIGITFKLSGPFDRPGLVVNPLSIIAPGVFRNIFEF</sequence>
<proteinExistence type="predicted"/>
<keyword evidence="3" id="KW-1185">Reference proteome</keyword>
<dbReference type="Proteomes" id="UP001597173">
    <property type="component" value="Unassembled WGS sequence"/>
</dbReference>
<gene>
    <name evidence="2" type="ORF">ACFQ33_01570</name>
</gene>
<dbReference type="RefSeq" id="WP_374838100.1">
    <property type="nucleotide sequence ID" value="NZ_JBHEEW010000006.1"/>
</dbReference>
<comment type="caution">
    <text evidence="2">The sequence shown here is derived from an EMBL/GenBank/DDBJ whole genome shotgun (WGS) entry which is preliminary data.</text>
</comment>
<keyword evidence="1" id="KW-0812">Transmembrane</keyword>
<feature type="transmembrane region" description="Helical" evidence="1">
    <location>
        <begin position="44"/>
        <end position="67"/>
    </location>
</feature>